<gene>
    <name evidence="3" type="ORF">DSCOOX_02050</name>
</gene>
<evidence type="ECO:0000259" key="2">
    <source>
        <dbReference type="Pfam" id="PF03050"/>
    </source>
</evidence>
<feature type="domain" description="Transposase IS66 central" evidence="2">
    <location>
        <begin position="316"/>
        <end position="441"/>
    </location>
</feature>
<organism evidence="3 4">
    <name type="scientific">Desulfosarcina ovata subsp. ovata</name>
    <dbReference type="NCBI Taxonomy" id="2752305"/>
    <lineage>
        <taxon>Bacteria</taxon>
        <taxon>Pseudomonadati</taxon>
        <taxon>Thermodesulfobacteriota</taxon>
        <taxon>Desulfobacteria</taxon>
        <taxon>Desulfobacterales</taxon>
        <taxon>Desulfosarcinaceae</taxon>
        <taxon>Desulfosarcina</taxon>
    </lineage>
</organism>
<name>A0A5K8A3A1_9BACT</name>
<dbReference type="InterPro" id="IPR004291">
    <property type="entry name" value="Transposase_IS66_central"/>
</dbReference>
<sequence length="492" mass="56982">MQLLKDEIARLKCQKPKPKIKPSNLEKETDKKKSSKKKPKSHKKSKTKKLEINQDIPLKPENLPPGSKFKGYQDYVVQDLVLASWNIRYRRERWQTPLGDYVIGQLPKDVDGHFSSSLVSFVLYQHYGCCVTQPLILEQLHELGVDISSGQVNNIIINNKERFHNEKALILSTGLQISNYINVDDTGARHKGQNGYCTHIGNEYFAWFESTPKKNRVNFLEILRAEHTDYVINSDAIEYMSVHGLPDYQVAKFMHIKGETFNDREQWSAFLSSNRIVSNLHIRIATEGALVGSIISHGYNKDLAIISDDAGQFNVFLHALCWVHAERTIHKLIGFTTEQQKLLTATRSDIWQLYRDLKEYQLQPDNNMKIELENRFDELFTRKTDFATLNLALKRIYLNKSELLLVLERPDIPLHNNLSERDIREYVKKRKISGSTRSDIGKKCRDTFTSLKKTCRKLKISFWDYLNDRISNKNKIPPISDLMKFQVAQSGP</sequence>
<proteinExistence type="predicted"/>
<dbReference type="Proteomes" id="UP000422108">
    <property type="component" value="Chromosome"/>
</dbReference>
<evidence type="ECO:0000313" key="4">
    <source>
        <dbReference type="Proteomes" id="UP000422108"/>
    </source>
</evidence>
<dbReference type="Pfam" id="PF03050">
    <property type="entry name" value="DDE_Tnp_IS66"/>
    <property type="match status" value="1"/>
</dbReference>
<feature type="compositionally biased region" description="Basic residues" evidence="1">
    <location>
        <begin position="33"/>
        <end position="47"/>
    </location>
</feature>
<dbReference type="AlphaFoldDB" id="A0A5K8A3A1"/>
<evidence type="ECO:0000313" key="3">
    <source>
        <dbReference type="EMBL" id="BBO87025.1"/>
    </source>
</evidence>
<dbReference type="PANTHER" id="PTHR33678">
    <property type="entry name" value="BLL1576 PROTEIN"/>
    <property type="match status" value="1"/>
</dbReference>
<protein>
    <recommendedName>
        <fullName evidence="2">Transposase IS66 central domain-containing protein</fullName>
    </recommendedName>
</protein>
<accession>A0A5K8A3A1</accession>
<dbReference type="PANTHER" id="PTHR33678:SF2">
    <property type="match status" value="1"/>
</dbReference>
<dbReference type="InterPro" id="IPR052344">
    <property type="entry name" value="Transposase-related"/>
</dbReference>
<keyword evidence="4" id="KW-1185">Reference proteome</keyword>
<feature type="region of interest" description="Disordered" evidence="1">
    <location>
        <begin position="11"/>
        <end position="65"/>
    </location>
</feature>
<evidence type="ECO:0000256" key="1">
    <source>
        <dbReference type="SAM" id="MobiDB-lite"/>
    </source>
</evidence>
<dbReference type="EMBL" id="AP021879">
    <property type="protein sequence ID" value="BBO87025.1"/>
    <property type="molecule type" value="Genomic_DNA"/>
</dbReference>
<reference evidence="3 4" key="1">
    <citation type="submission" date="2019-11" db="EMBL/GenBank/DDBJ databases">
        <title>Comparative genomics of hydrocarbon-degrading Desulfosarcina strains.</title>
        <authorList>
            <person name="Watanabe M."/>
            <person name="Kojima H."/>
            <person name="Fukui M."/>
        </authorList>
    </citation>
    <scope>NUCLEOTIDE SEQUENCE [LARGE SCALE GENOMIC DNA]</scope>
    <source>
        <strain evidence="4">oXyS1</strain>
    </source>
</reference>